<sequence>MEPRGAVLRGRLWPGGDAPVIDDGVVVVDAEGRVAALGPARELDVPPDLPWYGNRSCWVGPGLVDAHVHLAFGSAREALLGGVVAVRDLGAPLTDALRWRTPDTAPPPGYPVVAVAGPILTAPGGYPGNSWGANGFARPVATPEDARRAVAELAAAGVDLIKLALEPAGGQPVPDPATARAVVDAAHEHGLAVTAHALGARMVERALDAGVDELCHMPTEILPDPLVQRLADARVPVVSTLHTLAECGDAEAVTRNAARLVAAGVPVRYGTDLGNEGTRPGAEPRELDRLAAAGLGPLGALRAATDLAAAVPGLRGRRTGRLAVGEPAAAVVLIGDPLADSAAWRRPLVTVADGRWHRETGAGAHRRSPCRTGASSG</sequence>
<dbReference type="PANTHER" id="PTHR43135:SF3">
    <property type="entry name" value="ALPHA-D-RIBOSE 1-METHYLPHOSPHONATE 5-TRIPHOSPHATE DIPHOSPHATASE"/>
    <property type="match status" value="1"/>
</dbReference>
<name>A0A132MPR5_9ACTN</name>
<dbReference type="Gene3D" id="3.30.110.90">
    <property type="entry name" value="Amidohydrolase"/>
    <property type="match status" value="1"/>
</dbReference>
<dbReference type="Pfam" id="PF01979">
    <property type="entry name" value="Amidohydro_1"/>
    <property type="match status" value="1"/>
</dbReference>
<dbReference type="InterPro" id="IPR006680">
    <property type="entry name" value="Amidohydro-rel"/>
</dbReference>
<dbReference type="STRING" id="1469144.LI90_1467"/>
<protein>
    <recommendedName>
        <fullName evidence="1">Amidohydrolase-related domain-containing protein</fullName>
    </recommendedName>
</protein>
<evidence type="ECO:0000313" key="3">
    <source>
        <dbReference type="Proteomes" id="UP000070188"/>
    </source>
</evidence>
<dbReference type="AlphaFoldDB" id="A0A132MPR5"/>
<dbReference type="InterPro" id="IPR032466">
    <property type="entry name" value="Metal_Hydrolase"/>
</dbReference>
<dbReference type="Gene3D" id="3.40.50.10910">
    <property type="entry name" value="Amidohydrolase"/>
    <property type="match status" value="1"/>
</dbReference>
<evidence type="ECO:0000259" key="1">
    <source>
        <dbReference type="Pfam" id="PF01979"/>
    </source>
</evidence>
<dbReference type="InterPro" id="IPR051781">
    <property type="entry name" value="Metallo-dep_Hydrolase"/>
</dbReference>
<evidence type="ECO:0000313" key="2">
    <source>
        <dbReference type="EMBL" id="KWW99828.1"/>
    </source>
</evidence>
<organism evidence="2 3">
    <name type="scientific">Carbonactinospora thermoautotrophica</name>
    <dbReference type="NCBI Taxonomy" id="1469144"/>
    <lineage>
        <taxon>Bacteria</taxon>
        <taxon>Bacillati</taxon>
        <taxon>Actinomycetota</taxon>
        <taxon>Actinomycetes</taxon>
        <taxon>Kitasatosporales</taxon>
        <taxon>Carbonactinosporaceae</taxon>
        <taxon>Carbonactinospora</taxon>
    </lineage>
</organism>
<keyword evidence="3" id="KW-1185">Reference proteome</keyword>
<feature type="domain" description="Amidohydrolase-related" evidence="1">
    <location>
        <begin position="59"/>
        <end position="355"/>
    </location>
</feature>
<proteinExistence type="predicted"/>
<dbReference type="PATRIC" id="fig|1469144.10.peg.1609"/>
<dbReference type="SUPFAM" id="SSF51556">
    <property type="entry name" value="Metallo-dependent hydrolases"/>
    <property type="match status" value="1"/>
</dbReference>
<accession>A0A132MPR5</accession>
<comment type="caution">
    <text evidence="2">The sequence shown here is derived from an EMBL/GenBank/DDBJ whole genome shotgun (WGS) entry which is preliminary data.</text>
</comment>
<dbReference type="Gene3D" id="2.30.40.10">
    <property type="entry name" value="Urease, subunit C, domain 1"/>
    <property type="match status" value="1"/>
</dbReference>
<dbReference type="InterPro" id="IPR011059">
    <property type="entry name" value="Metal-dep_hydrolase_composite"/>
</dbReference>
<dbReference type="GO" id="GO:0016810">
    <property type="term" value="F:hydrolase activity, acting on carbon-nitrogen (but not peptide) bonds"/>
    <property type="evidence" value="ECO:0007669"/>
    <property type="project" value="InterPro"/>
</dbReference>
<dbReference type="Proteomes" id="UP000070188">
    <property type="component" value="Unassembled WGS sequence"/>
</dbReference>
<reference evidence="3" key="1">
    <citation type="submission" date="2015-04" db="EMBL/GenBank/DDBJ databases">
        <title>Physiological reanalysis, assessment of diazotrophy, and genome sequences of multiple isolates of Streptomyces thermoautotrophicus.</title>
        <authorList>
            <person name="MacKellar D.C."/>
            <person name="Lieber L."/>
            <person name="Norman J."/>
            <person name="Bolger A."/>
            <person name="Tobin C."/>
            <person name="Murray J.W."/>
            <person name="Chang R."/>
            <person name="Ford T."/>
            <person name="Nguyen P.Q."/>
            <person name="Woodward J."/>
            <person name="Permingeat H."/>
            <person name="Joshi N.S."/>
            <person name="Silver P.A."/>
            <person name="Usadel B."/>
            <person name="Rutherford A.W."/>
            <person name="Friesen M."/>
            <person name="Prell J."/>
        </authorList>
    </citation>
    <scope>NUCLEOTIDE SEQUENCE [LARGE SCALE GENOMIC DNA]</scope>
    <source>
        <strain evidence="3">H1</strain>
    </source>
</reference>
<dbReference type="EMBL" id="LAXD01000001">
    <property type="protein sequence ID" value="KWW99828.1"/>
    <property type="molecule type" value="Genomic_DNA"/>
</dbReference>
<dbReference type="SUPFAM" id="SSF51338">
    <property type="entry name" value="Composite domain of metallo-dependent hydrolases"/>
    <property type="match status" value="1"/>
</dbReference>
<dbReference type="Gene3D" id="1.20.58.520">
    <property type="entry name" value="Amidohydrolase"/>
    <property type="match status" value="1"/>
</dbReference>
<gene>
    <name evidence="2" type="ORF">LI90_1467</name>
</gene>
<dbReference type="PANTHER" id="PTHR43135">
    <property type="entry name" value="ALPHA-D-RIBOSE 1-METHYLPHOSPHONATE 5-TRIPHOSPHATE DIPHOSPHATASE"/>
    <property type="match status" value="1"/>
</dbReference>